<evidence type="ECO:0000259" key="13">
    <source>
        <dbReference type="PROSITE" id="PS50814"/>
    </source>
</evidence>
<dbReference type="AlphaFoldDB" id="A0A8J2KQH7"/>
<protein>
    <submittedName>
        <fullName evidence="14">Uncharacterized protein</fullName>
    </submittedName>
</protein>
<keyword evidence="4" id="KW-0130">Cell adhesion</keyword>
<keyword evidence="2 10" id="KW-0812">Transmembrane</keyword>
<keyword evidence="7" id="KW-0675">Receptor</keyword>
<keyword evidence="8" id="KW-0325">Glycoprotein</keyword>
<dbReference type="PROSITE" id="PS50011">
    <property type="entry name" value="PROTEIN_KINASE_DOM"/>
    <property type="match status" value="1"/>
</dbReference>
<dbReference type="GO" id="GO:0010976">
    <property type="term" value="P:positive regulation of neuron projection development"/>
    <property type="evidence" value="ECO:0007669"/>
    <property type="project" value="TreeGrafter"/>
</dbReference>
<evidence type="ECO:0000256" key="8">
    <source>
        <dbReference type="ARBA" id="ARBA00023180"/>
    </source>
</evidence>
<keyword evidence="6 10" id="KW-0472">Membrane</keyword>
<dbReference type="GO" id="GO:0005886">
    <property type="term" value="C:plasma membrane"/>
    <property type="evidence" value="ECO:0007669"/>
    <property type="project" value="UniProtKB-SubCell"/>
</dbReference>
<evidence type="ECO:0000256" key="11">
    <source>
        <dbReference type="SAM" id="SignalP"/>
    </source>
</evidence>
<evidence type="ECO:0000256" key="9">
    <source>
        <dbReference type="SAM" id="MobiDB-lite"/>
    </source>
</evidence>
<dbReference type="Proteomes" id="UP000708208">
    <property type="component" value="Unassembled WGS sequence"/>
</dbReference>
<feature type="domain" description="Protein kinase" evidence="12">
    <location>
        <begin position="339"/>
        <end position="610"/>
    </location>
</feature>
<dbReference type="PANTHER" id="PTHR24416">
    <property type="entry name" value="TYROSINE-PROTEIN KINASE RECEPTOR"/>
    <property type="match status" value="1"/>
</dbReference>
<feature type="signal peptide" evidence="11">
    <location>
        <begin position="1"/>
        <end position="23"/>
    </location>
</feature>
<dbReference type="GO" id="GO:0007155">
    <property type="term" value="P:cell adhesion"/>
    <property type="evidence" value="ECO:0007669"/>
    <property type="project" value="UniProtKB-KW"/>
</dbReference>
<dbReference type="InterPro" id="IPR020635">
    <property type="entry name" value="Tyr_kinase_cat_dom"/>
</dbReference>
<dbReference type="OrthoDB" id="535945at2759"/>
<dbReference type="PROSITE" id="PS50814">
    <property type="entry name" value="WIF"/>
    <property type="match status" value="1"/>
</dbReference>
<dbReference type="GO" id="GO:0043235">
    <property type="term" value="C:receptor complex"/>
    <property type="evidence" value="ECO:0007669"/>
    <property type="project" value="TreeGrafter"/>
</dbReference>
<feature type="domain" description="WIF" evidence="13">
    <location>
        <begin position="27"/>
        <end position="160"/>
    </location>
</feature>
<dbReference type="SMART" id="SM00469">
    <property type="entry name" value="WIF"/>
    <property type="match status" value="1"/>
</dbReference>
<comment type="caution">
    <text evidence="14">The sequence shown here is derived from an EMBL/GenBank/DDBJ whole genome shotgun (WGS) entry which is preliminary data.</text>
</comment>
<evidence type="ECO:0000256" key="7">
    <source>
        <dbReference type="ARBA" id="ARBA00023170"/>
    </source>
</evidence>
<dbReference type="InterPro" id="IPR003306">
    <property type="entry name" value="WIF"/>
</dbReference>
<dbReference type="InterPro" id="IPR001245">
    <property type="entry name" value="Ser-Thr/Tyr_kinase_cat_dom"/>
</dbReference>
<accession>A0A8J2KQH7</accession>
<evidence type="ECO:0000313" key="14">
    <source>
        <dbReference type="EMBL" id="CAG7730195.1"/>
    </source>
</evidence>
<proteinExistence type="predicted"/>
<evidence type="ECO:0000256" key="6">
    <source>
        <dbReference type="ARBA" id="ARBA00023136"/>
    </source>
</evidence>
<evidence type="ECO:0000256" key="2">
    <source>
        <dbReference type="ARBA" id="ARBA00022692"/>
    </source>
</evidence>
<evidence type="ECO:0000256" key="3">
    <source>
        <dbReference type="ARBA" id="ARBA00022729"/>
    </source>
</evidence>
<dbReference type="Pfam" id="PF07714">
    <property type="entry name" value="PK_Tyr_Ser-Thr"/>
    <property type="match status" value="1"/>
</dbReference>
<comment type="subcellular location">
    <subcellularLocation>
        <location evidence="1">Cell membrane</location>
        <topology evidence="1">Single-pass membrane protein</topology>
    </subcellularLocation>
</comment>
<dbReference type="GO" id="GO:0005524">
    <property type="term" value="F:ATP binding"/>
    <property type="evidence" value="ECO:0007669"/>
    <property type="project" value="InterPro"/>
</dbReference>
<dbReference type="GO" id="GO:0007409">
    <property type="term" value="P:axonogenesis"/>
    <property type="evidence" value="ECO:0007669"/>
    <property type="project" value="TreeGrafter"/>
</dbReference>
<evidence type="ECO:0000256" key="1">
    <source>
        <dbReference type="ARBA" id="ARBA00004162"/>
    </source>
</evidence>
<reference evidence="14" key="1">
    <citation type="submission" date="2021-06" db="EMBL/GenBank/DDBJ databases">
        <authorList>
            <person name="Hodson N. C."/>
            <person name="Mongue J. A."/>
            <person name="Jaron S. K."/>
        </authorList>
    </citation>
    <scope>NUCLEOTIDE SEQUENCE</scope>
</reference>
<evidence type="ECO:0000259" key="12">
    <source>
        <dbReference type="PROSITE" id="PS50011"/>
    </source>
</evidence>
<dbReference type="InterPro" id="IPR000719">
    <property type="entry name" value="Prot_kinase_dom"/>
</dbReference>
<feature type="chain" id="PRO_5035222863" evidence="11">
    <location>
        <begin position="24"/>
        <end position="614"/>
    </location>
</feature>
<sequence>MALTCFSLGLLLTFGSFLRLSEASFNLYLKKDEMMKVFGLSKELYYVREGVLNEYALNFVVVVPDQVKELHFTWETLGQKPLPYSSSIEISDSLGMDKPTLNISSKGLIPAQPETFRVSLPCTGIRDSEVNVDLILNVTTYPKFKANDVTRIVLKRKKICLADPKLKSGQRGHPPGQKPRTKNQKLQEKEEDLVMIPTEEAVADNAGIIYIIVGCSLGLVIILVALASAAYVRTKKGRITAESNGFLHVDTSGNCSSGSGCGSGTGTGTGCSGSAGGSIFVRSESPHHYSTVSPCPASGSYTYSSFQPNIAHYSEISPPSSIETNSCKLAEMTIQRCKVRLQSVIMEGTFAKIYKGTVLEKDGSEERAVIKTVSDHSSPVQMALLLHEGLAFVGFVHKHVYSVVGVAAEERVPPFVIYPDDGFRNLKRFLQRCRSGPGRPITAQEIVHMAIQIASGIAFLHRQNVFHRDVAARNCVVDDKLMVKVSDSALSRDLFPDDYHWMGEADCESRPIKWMPPEAIPVFHRGSASADMWSFGVLLWELATLAQQPYAEMHYVDFVSFLKMGYRLSQPINCPDELYSSMTRCWTWDPDDRPKWTHVLPELQSLHAQLAQYV</sequence>
<organism evidence="14 15">
    <name type="scientific">Allacma fusca</name>
    <dbReference type="NCBI Taxonomy" id="39272"/>
    <lineage>
        <taxon>Eukaryota</taxon>
        <taxon>Metazoa</taxon>
        <taxon>Ecdysozoa</taxon>
        <taxon>Arthropoda</taxon>
        <taxon>Hexapoda</taxon>
        <taxon>Collembola</taxon>
        <taxon>Symphypleona</taxon>
        <taxon>Sminthuridae</taxon>
        <taxon>Allacma</taxon>
    </lineage>
</organism>
<feature type="transmembrane region" description="Helical" evidence="10">
    <location>
        <begin position="208"/>
        <end position="232"/>
    </location>
</feature>
<dbReference type="GO" id="GO:0004713">
    <property type="term" value="F:protein tyrosine kinase activity"/>
    <property type="evidence" value="ECO:0007669"/>
    <property type="project" value="InterPro"/>
</dbReference>
<keyword evidence="3 11" id="KW-0732">Signal</keyword>
<evidence type="ECO:0000256" key="4">
    <source>
        <dbReference type="ARBA" id="ARBA00022889"/>
    </source>
</evidence>
<evidence type="ECO:0000256" key="10">
    <source>
        <dbReference type="SAM" id="Phobius"/>
    </source>
</evidence>
<keyword evidence="5 10" id="KW-1133">Transmembrane helix</keyword>
<dbReference type="SMART" id="SM00219">
    <property type="entry name" value="TyrKc"/>
    <property type="match status" value="1"/>
</dbReference>
<feature type="region of interest" description="Disordered" evidence="9">
    <location>
        <begin position="165"/>
        <end position="188"/>
    </location>
</feature>
<gene>
    <name evidence="14" type="ORF">AFUS01_LOCUS18857</name>
</gene>
<dbReference type="GO" id="GO:0007169">
    <property type="term" value="P:cell surface receptor protein tyrosine kinase signaling pathway"/>
    <property type="evidence" value="ECO:0007669"/>
    <property type="project" value="TreeGrafter"/>
</dbReference>
<dbReference type="PROSITE" id="PS00109">
    <property type="entry name" value="PROTEIN_KINASE_TYR"/>
    <property type="match status" value="1"/>
</dbReference>
<dbReference type="GO" id="GO:0051897">
    <property type="term" value="P:positive regulation of phosphatidylinositol 3-kinase/protein kinase B signal transduction"/>
    <property type="evidence" value="ECO:0007669"/>
    <property type="project" value="TreeGrafter"/>
</dbReference>
<dbReference type="InterPro" id="IPR050122">
    <property type="entry name" value="RTK"/>
</dbReference>
<dbReference type="EMBL" id="CAJVCH010190442">
    <property type="protein sequence ID" value="CAG7730195.1"/>
    <property type="molecule type" value="Genomic_DNA"/>
</dbReference>
<name>A0A8J2KQH7_9HEXA</name>
<dbReference type="InterPro" id="IPR008266">
    <property type="entry name" value="Tyr_kinase_AS"/>
</dbReference>
<evidence type="ECO:0000313" key="15">
    <source>
        <dbReference type="Proteomes" id="UP000708208"/>
    </source>
</evidence>
<evidence type="ECO:0000256" key="5">
    <source>
        <dbReference type="ARBA" id="ARBA00022989"/>
    </source>
</evidence>
<dbReference type="PANTHER" id="PTHR24416:SF349">
    <property type="entry name" value="TYROSINE-PROTEIN KINASE RYK"/>
    <property type="match status" value="1"/>
</dbReference>
<dbReference type="Pfam" id="PF02019">
    <property type="entry name" value="WIF"/>
    <property type="match status" value="1"/>
</dbReference>
<keyword evidence="15" id="KW-1185">Reference proteome</keyword>